<sequence length="152" mass="17183">MASTPNFLWDHLPESRQEVGQFWLPKFKISFSNQMIDVLKAMGIKAAFDEEKADLSDMLVELDKDNLPEMKDGVPLYVDSVMHKAVIEVNEEGTKAVACTAVRGRTTKQSARRFMEFVADHPFVFFVVEEVSRAVVFVGHILDPTESEQTTT</sequence>
<evidence type="ECO:0000256" key="1">
    <source>
        <dbReference type="ARBA" id="ARBA00009500"/>
    </source>
</evidence>
<dbReference type="InterPro" id="IPR042185">
    <property type="entry name" value="Serpin_sf_2"/>
</dbReference>
<dbReference type="Gene3D" id="2.30.39.10">
    <property type="entry name" value="Alpha-1-antitrypsin, domain 1"/>
    <property type="match status" value="1"/>
</dbReference>
<comment type="caution">
    <text evidence="3">The sequence shown here is derived from an EMBL/GenBank/DDBJ whole genome shotgun (WGS) entry which is preliminary data.</text>
</comment>
<dbReference type="EMBL" id="BQKI01000071">
    <property type="protein sequence ID" value="GJN14027.1"/>
    <property type="molecule type" value="Genomic_DNA"/>
</dbReference>
<name>A0AAV5DU98_ELECO</name>
<dbReference type="Gene3D" id="2.10.310.10">
    <property type="entry name" value="Serpins superfamily"/>
    <property type="match status" value="1"/>
</dbReference>
<dbReference type="Pfam" id="PF00079">
    <property type="entry name" value="Serpin"/>
    <property type="match status" value="1"/>
</dbReference>
<dbReference type="Proteomes" id="UP001054889">
    <property type="component" value="Unassembled WGS sequence"/>
</dbReference>
<accession>A0AAV5DU98</accession>
<evidence type="ECO:0000313" key="4">
    <source>
        <dbReference type="Proteomes" id="UP001054889"/>
    </source>
</evidence>
<dbReference type="InterPro" id="IPR000215">
    <property type="entry name" value="Serpin_fam"/>
</dbReference>
<gene>
    <name evidence="3" type="primary">gb00802</name>
    <name evidence="3" type="ORF">PR202_gb00802</name>
</gene>
<evidence type="ECO:0000313" key="3">
    <source>
        <dbReference type="EMBL" id="GJN14027.1"/>
    </source>
</evidence>
<dbReference type="AlphaFoldDB" id="A0AAV5DU98"/>
<evidence type="ECO:0000259" key="2">
    <source>
        <dbReference type="Pfam" id="PF00079"/>
    </source>
</evidence>
<organism evidence="3 4">
    <name type="scientific">Eleusine coracana subsp. coracana</name>
    <dbReference type="NCBI Taxonomy" id="191504"/>
    <lineage>
        <taxon>Eukaryota</taxon>
        <taxon>Viridiplantae</taxon>
        <taxon>Streptophyta</taxon>
        <taxon>Embryophyta</taxon>
        <taxon>Tracheophyta</taxon>
        <taxon>Spermatophyta</taxon>
        <taxon>Magnoliopsida</taxon>
        <taxon>Liliopsida</taxon>
        <taxon>Poales</taxon>
        <taxon>Poaceae</taxon>
        <taxon>PACMAD clade</taxon>
        <taxon>Chloridoideae</taxon>
        <taxon>Cynodonteae</taxon>
        <taxon>Eleusininae</taxon>
        <taxon>Eleusine</taxon>
    </lineage>
</organism>
<comment type="similarity">
    <text evidence="1">Belongs to the serpin family.</text>
</comment>
<proteinExistence type="inferred from homology"/>
<dbReference type="GO" id="GO:0005615">
    <property type="term" value="C:extracellular space"/>
    <property type="evidence" value="ECO:0007669"/>
    <property type="project" value="InterPro"/>
</dbReference>
<keyword evidence="4" id="KW-1185">Reference proteome</keyword>
<dbReference type="PANTHER" id="PTHR11461:SF379">
    <property type="entry name" value="SERPIN DOMAIN-CONTAINING PROTEIN"/>
    <property type="match status" value="1"/>
</dbReference>
<dbReference type="InterPro" id="IPR042178">
    <property type="entry name" value="Serpin_sf_1"/>
</dbReference>
<dbReference type="GO" id="GO:0004867">
    <property type="term" value="F:serine-type endopeptidase inhibitor activity"/>
    <property type="evidence" value="ECO:0007669"/>
    <property type="project" value="InterPro"/>
</dbReference>
<dbReference type="Gene3D" id="3.30.497.10">
    <property type="entry name" value="Antithrombin, subunit I, domain 2"/>
    <property type="match status" value="1"/>
</dbReference>
<dbReference type="SUPFAM" id="SSF56574">
    <property type="entry name" value="Serpins"/>
    <property type="match status" value="1"/>
</dbReference>
<dbReference type="InterPro" id="IPR036186">
    <property type="entry name" value="Serpin_sf"/>
</dbReference>
<protein>
    <recommendedName>
        <fullName evidence="2">Serpin domain-containing protein</fullName>
    </recommendedName>
</protein>
<dbReference type="InterPro" id="IPR023795">
    <property type="entry name" value="Serpin_CS"/>
</dbReference>
<dbReference type="InterPro" id="IPR023796">
    <property type="entry name" value="Serpin_dom"/>
</dbReference>
<reference evidence="3" key="1">
    <citation type="journal article" date="2018" name="DNA Res.">
        <title>Multiple hybrid de novo genome assembly of finger millet, an orphan allotetraploid crop.</title>
        <authorList>
            <person name="Hatakeyama M."/>
            <person name="Aluri S."/>
            <person name="Balachadran M.T."/>
            <person name="Sivarajan S.R."/>
            <person name="Patrignani A."/>
            <person name="Gruter S."/>
            <person name="Poveda L."/>
            <person name="Shimizu-Inatsugi R."/>
            <person name="Baeten J."/>
            <person name="Francoijs K.J."/>
            <person name="Nataraja K.N."/>
            <person name="Reddy Y.A.N."/>
            <person name="Phadnis S."/>
            <person name="Ravikumar R.L."/>
            <person name="Schlapbach R."/>
            <person name="Sreeman S.M."/>
            <person name="Shimizu K.K."/>
        </authorList>
    </citation>
    <scope>NUCLEOTIDE SEQUENCE</scope>
</reference>
<dbReference type="PANTHER" id="PTHR11461">
    <property type="entry name" value="SERINE PROTEASE INHIBITOR, SERPIN"/>
    <property type="match status" value="1"/>
</dbReference>
<feature type="domain" description="Serpin" evidence="2">
    <location>
        <begin position="15"/>
        <end position="144"/>
    </location>
</feature>
<dbReference type="PROSITE" id="PS00284">
    <property type="entry name" value="SERPIN"/>
    <property type="match status" value="1"/>
</dbReference>
<reference evidence="3" key="2">
    <citation type="submission" date="2021-12" db="EMBL/GenBank/DDBJ databases">
        <title>Resequencing data analysis of finger millet.</title>
        <authorList>
            <person name="Hatakeyama M."/>
            <person name="Aluri S."/>
            <person name="Balachadran M.T."/>
            <person name="Sivarajan S.R."/>
            <person name="Poveda L."/>
            <person name="Shimizu-Inatsugi R."/>
            <person name="Schlapbach R."/>
            <person name="Sreeman S.M."/>
            <person name="Shimizu K.K."/>
        </authorList>
    </citation>
    <scope>NUCLEOTIDE SEQUENCE</scope>
</reference>